<dbReference type="AlphaFoldDB" id="A0A0J8DX77"/>
<sequence>MDTFSEEYQLYWDINKYIQNDELASWELDDDISICNTNHLNLANGGAEKSMTCDDNSNIAAERCRRKKLNDRLLALRAVVPNITKVQIFKWIKHQQSRMLSAIYTNCKSKSEESRKI</sequence>
<dbReference type="PANTHER" id="PTHR31945:SF26">
    <property type="entry name" value="TRANSCRIPTION FACTOR BHLH35"/>
    <property type="match status" value="1"/>
</dbReference>
<gene>
    <name evidence="6" type="ORF">BVRB_007910</name>
</gene>
<evidence type="ECO:0000313" key="7">
    <source>
        <dbReference type="Proteomes" id="UP000035740"/>
    </source>
</evidence>
<protein>
    <recommendedName>
        <fullName evidence="5">BHLH domain-containing protein</fullName>
    </recommendedName>
</protein>
<dbReference type="Proteomes" id="UP000035740">
    <property type="component" value="Unassembled WGS sequence"/>
</dbReference>
<dbReference type="GO" id="GO:0043565">
    <property type="term" value="F:sequence-specific DNA binding"/>
    <property type="evidence" value="ECO:0007669"/>
    <property type="project" value="TreeGrafter"/>
</dbReference>
<dbReference type="GO" id="GO:0046983">
    <property type="term" value="F:protein dimerization activity"/>
    <property type="evidence" value="ECO:0007669"/>
    <property type="project" value="InterPro"/>
</dbReference>
<dbReference type="Gene3D" id="4.10.280.10">
    <property type="entry name" value="Helix-loop-helix DNA-binding domain"/>
    <property type="match status" value="1"/>
</dbReference>
<name>A0A0J8DX77_BETVV</name>
<evidence type="ECO:0000313" key="6">
    <source>
        <dbReference type="EMBL" id="KMS95470.1"/>
    </source>
</evidence>
<dbReference type="InterPro" id="IPR051358">
    <property type="entry name" value="TF_AMS/ICE1/BHLH6-like"/>
</dbReference>
<dbReference type="ExpressionAtlas" id="A0A0J8DX77">
    <property type="expression patterns" value="baseline"/>
</dbReference>
<dbReference type="Pfam" id="PF00010">
    <property type="entry name" value="HLH"/>
    <property type="match status" value="1"/>
</dbReference>
<dbReference type="InterPro" id="IPR011598">
    <property type="entry name" value="bHLH_dom"/>
</dbReference>
<dbReference type="OrthoDB" id="1890947at2759"/>
<dbReference type="InterPro" id="IPR036638">
    <property type="entry name" value="HLH_DNA-bd_sf"/>
</dbReference>
<evidence type="ECO:0000256" key="3">
    <source>
        <dbReference type="ARBA" id="ARBA00023163"/>
    </source>
</evidence>
<dbReference type="GO" id="GO:0005634">
    <property type="term" value="C:nucleus"/>
    <property type="evidence" value="ECO:0007669"/>
    <property type="project" value="UniProtKB-SubCell"/>
</dbReference>
<dbReference type="GO" id="GO:0003700">
    <property type="term" value="F:DNA-binding transcription factor activity"/>
    <property type="evidence" value="ECO:0007669"/>
    <property type="project" value="TreeGrafter"/>
</dbReference>
<accession>A0A0J8DX77</accession>
<evidence type="ECO:0000256" key="2">
    <source>
        <dbReference type="ARBA" id="ARBA00023015"/>
    </source>
</evidence>
<keyword evidence="7" id="KW-1185">Reference proteome</keyword>
<evidence type="ECO:0000256" key="1">
    <source>
        <dbReference type="ARBA" id="ARBA00004123"/>
    </source>
</evidence>
<proteinExistence type="predicted"/>
<dbReference type="Gramene" id="KMS95470">
    <property type="protein sequence ID" value="KMS95470"/>
    <property type="gene ID" value="BVRB_007910"/>
</dbReference>
<keyword evidence="2" id="KW-0805">Transcription regulation</keyword>
<dbReference type="EMBL" id="KQ090464">
    <property type="protein sequence ID" value="KMS95470.1"/>
    <property type="molecule type" value="Genomic_DNA"/>
</dbReference>
<feature type="domain" description="BHLH" evidence="5">
    <location>
        <begin position="58"/>
        <end position="93"/>
    </location>
</feature>
<organism evidence="6 7">
    <name type="scientific">Beta vulgaris subsp. vulgaris</name>
    <name type="common">Beet</name>
    <dbReference type="NCBI Taxonomy" id="3555"/>
    <lineage>
        <taxon>Eukaryota</taxon>
        <taxon>Viridiplantae</taxon>
        <taxon>Streptophyta</taxon>
        <taxon>Embryophyta</taxon>
        <taxon>Tracheophyta</taxon>
        <taxon>Spermatophyta</taxon>
        <taxon>Magnoliopsida</taxon>
        <taxon>eudicotyledons</taxon>
        <taxon>Gunneridae</taxon>
        <taxon>Pentapetalae</taxon>
        <taxon>Caryophyllales</taxon>
        <taxon>Chenopodiaceae</taxon>
        <taxon>Betoideae</taxon>
        <taxon>Beta</taxon>
    </lineage>
</organism>
<evidence type="ECO:0000256" key="4">
    <source>
        <dbReference type="ARBA" id="ARBA00023242"/>
    </source>
</evidence>
<evidence type="ECO:0000259" key="5">
    <source>
        <dbReference type="Pfam" id="PF00010"/>
    </source>
</evidence>
<dbReference type="PANTHER" id="PTHR31945">
    <property type="entry name" value="TRANSCRIPTION FACTOR SCREAM2-RELATED"/>
    <property type="match status" value="1"/>
</dbReference>
<comment type="subcellular location">
    <subcellularLocation>
        <location evidence="1">Nucleus</location>
    </subcellularLocation>
</comment>
<keyword evidence="4" id="KW-0539">Nucleus</keyword>
<reference evidence="6 7" key="1">
    <citation type="journal article" date="2014" name="Nature">
        <title>The genome of the recently domesticated crop plant sugar beet (Beta vulgaris).</title>
        <authorList>
            <person name="Dohm J.C."/>
            <person name="Minoche A.E."/>
            <person name="Holtgrawe D."/>
            <person name="Capella-Gutierrez S."/>
            <person name="Zakrzewski F."/>
            <person name="Tafer H."/>
            <person name="Rupp O."/>
            <person name="Sorensen T.R."/>
            <person name="Stracke R."/>
            <person name="Reinhardt R."/>
            <person name="Goesmann A."/>
            <person name="Kraft T."/>
            <person name="Schulz B."/>
            <person name="Stadler P.F."/>
            <person name="Schmidt T."/>
            <person name="Gabaldon T."/>
            <person name="Lehrach H."/>
            <person name="Weisshaar B."/>
            <person name="Himmelbauer H."/>
        </authorList>
    </citation>
    <scope>NUCLEOTIDE SEQUENCE [LARGE SCALE GENOMIC DNA]</scope>
    <source>
        <tissue evidence="6">Taproot</tissue>
    </source>
</reference>
<dbReference type="SUPFAM" id="SSF47459">
    <property type="entry name" value="HLH, helix-loop-helix DNA-binding domain"/>
    <property type="match status" value="1"/>
</dbReference>
<keyword evidence="3" id="KW-0804">Transcription</keyword>